<protein>
    <submittedName>
        <fullName evidence="2">Uncharacterized protein</fullName>
    </submittedName>
</protein>
<accession>A0A914NBC9</accession>
<sequence length="128" mass="15137">MIATCATLLIISFQQRGTGERDQPLYYINKISFIAFSIGHNEDTSDFEKFYNLYKLFDPKQIYFKYIPIFEEGFNYDPKETKDTEDKDTEDKEICVICFEELEINDFVYSCPACKKYFMVSVLHHGLM</sequence>
<dbReference type="Proteomes" id="UP000887563">
    <property type="component" value="Unplaced"/>
</dbReference>
<dbReference type="WBParaSite" id="Minc3s03866g35025">
    <property type="protein sequence ID" value="Minc3s03866g35025"/>
    <property type="gene ID" value="Minc3s03866g35025"/>
</dbReference>
<keyword evidence="1" id="KW-1185">Reference proteome</keyword>
<name>A0A914NBC9_MELIC</name>
<dbReference type="AlphaFoldDB" id="A0A914NBC9"/>
<evidence type="ECO:0000313" key="2">
    <source>
        <dbReference type="WBParaSite" id="Minc3s03866g35025"/>
    </source>
</evidence>
<proteinExistence type="predicted"/>
<reference evidence="2" key="1">
    <citation type="submission" date="2022-11" db="UniProtKB">
        <authorList>
            <consortium name="WormBaseParasite"/>
        </authorList>
    </citation>
    <scope>IDENTIFICATION</scope>
</reference>
<organism evidence="1 2">
    <name type="scientific">Meloidogyne incognita</name>
    <name type="common">Southern root-knot nematode worm</name>
    <name type="synonym">Oxyuris incognita</name>
    <dbReference type="NCBI Taxonomy" id="6306"/>
    <lineage>
        <taxon>Eukaryota</taxon>
        <taxon>Metazoa</taxon>
        <taxon>Ecdysozoa</taxon>
        <taxon>Nematoda</taxon>
        <taxon>Chromadorea</taxon>
        <taxon>Rhabditida</taxon>
        <taxon>Tylenchina</taxon>
        <taxon>Tylenchomorpha</taxon>
        <taxon>Tylenchoidea</taxon>
        <taxon>Meloidogynidae</taxon>
        <taxon>Meloidogyninae</taxon>
        <taxon>Meloidogyne</taxon>
        <taxon>Meloidogyne incognita group</taxon>
    </lineage>
</organism>
<evidence type="ECO:0000313" key="1">
    <source>
        <dbReference type="Proteomes" id="UP000887563"/>
    </source>
</evidence>